<dbReference type="Pfam" id="PF09769">
    <property type="entry name" value="ApoO"/>
    <property type="match status" value="1"/>
</dbReference>
<organism evidence="8 9">
    <name type="scientific">Paramormyrops kingsleyae</name>
    <dbReference type="NCBI Taxonomy" id="1676925"/>
    <lineage>
        <taxon>Eukaryota</taxon>
        <taxon>Metazoa</taxon>
        <taxon>Chordata</taxon>
        <taxon>Craniata</taxon>
        <taxon>Vertebrata</taxon>
        <taxon>Euteleostomi</taxon>
        <taxon>Actinopterygii</taxon>
        <taxon>Neopterygii</taxon>
        <taxon>Teleostei</taxon>
        <taxon>Osteoglossocephala</taxon>
        <taxon>Osteoglossomorpha</taxon>
        <taxon>Osteoglossiformes</taxon>
        <taxon>Mormyridae</taxon>
        <taxon>Paramormyrops</taxon>
    </lineage>
</organism>
<reference evidence="8" key="2">
    <citation type="submission" date="2025-09" db="UniProtKB">
        <authorList>
            <consortium name="Ensembl"/>
        </authorList>
    </citation>
    <scope>IDENTIFICATION</scope>
</reference>
<dbReference type="Ensembl" id="ENSPKIT00000023933.1">
    <property type="protein sequence ID" value="ENSPKIP00000000050.1"/>
    <property type="gene ID" value="ENSPKIG00000018826.1"/>
</dbReference>
<comment type="subunit">
    <text evidence="7">Component of the mitochondrial contact site and cristae organizing system (MICOS) complex.</text>
</comment>
<keyword evidence="3 7" id="KW-0812">Transmembrane</keyword>
<evidence type="ECO:0000313" key="8">
    <source>
        <dbReference type="Ensembl" id="ENSPKIP00000000050.1"/>
    </source>
</evidence>
<dbReference type="GO" id="GO:0042407">
    <property type="term" value="P:cristae formation"/>
    <property type="evidence" value="ECO:0007669"/>
    <property type="project" value="InterPro"/>
</dbReference>
<keyword evidence="7" id="KW-0999">Mitochondrion inner membrane</keyword>
<protein>
    <recommendedName>
        <fullName evidence="7">MICOS complex subunit</fullName>
    </recommendedName>
</protein>
<proteinExistence type="inferred from homology"/>
<comment type="function">
    <text evidence="7">Component of the MICOS complex, a large protein complex of the mitochondrial inner membrane that plays crucial roles in the maintenance of crista junctions, inner membrane architecture, and formation of contact sites to the outer membrane.</text>
</comment>
<keyword evidence="5 7" id="KW-0496">Mitochondrion</keyword>
<evidence type="ECO:0000256" key="6">
    <source>
        <dbReference type="ARBA" id="ARBA00023136"/>
    </source>
</evidence>
<dbReference type="GeneTree" id="ENSGT00530000063666"/>
<sequence length="209" mass="23278">MQIKSNMIKLPRISSAVGLVVAPVVLMAGTVFAASEEKEDTTLRTEELSLYTIPQQKFKYVEPEEGQIEQTVAQMRQTVQPYTSRYQVTICLYPYELHSVSLLPPDSYEYLKDPPSEFYAQAGVIGFAGILGLFLARGSRIKKLIYPTGLMALGASLYYPQQAASIAKVLQAYVALETLLKDKTAAKPVKEQVRGIWREDGRRRPAGTL</sequence>
<dbReference type="InterPro" id="IPR019166">
    <property type="entry name" value="MIC26/MIC27"/>
</dbReference>
<keyword evidence="4 7" id="KW-1133">Transmembrane helix</keyword>
<dbReference type="InterPro" id="IPR033182">
    <property type="entry name" value="MIC26/MIC27_animal"/>
</dbReference>
<evidence type="ECO:0000256" key="1">
    <source>
        <dbReference type="ARBA" id="ARBA00004325"/>
    </source>
</evidence>
<evidence type="ECO:0000256" key="5">
    <source>
        <dbReference type="ARBA" id="ARBA00023128"/>
    </source>
</evidence>
<dbReference type="STRING" id="1676925.ENSPKIP00000000050"/>
<evidence type="ECO:0000256" key="2">
    <source>
        <dbReference type="ARBA" id="ARBA00010904"/>
    </source>
</evidence>
<dbReference type="GO" id="GO:0061617">
    <property type="term" value="C:MICOS complex"/>
    <property type="evidence" value="ECO:0007669"/>
    <property type="project" value="UniProtKB-UniRule"/>
</dbReference>
<dbReference type="AlphaFoldDB" id="A0A3B3Q374"/>
<accession>A0A3B3Q374</accession>
<dbReference type="Proteomes" id="UP000261540">
    <property type="component" value="Unplaced"/>
</dbReference>
<dbReference type="PANTHER" id="PTHR14564">
    <property type="entry name" value="MICOS COMPLEX SUBUNIT MIC26 / MIC27 FAMILY MEMBER"/>
    <property type="match status" value="1"/>
</dbReference>
<evidence type="ECO:0000313" key="9">
    <source>
        <dbReference type="Proteomes" id="UP000261540"/>
    </source>
</evidence>
<comment type="subcellular location">
    <subcellularLocation>
        <location evidence="7">Mitochondrion inner membrane</location>
    </subcellularLocation>
    <subcellularLocation>
        <location evidence="1">Mitochondrion membrane</location>
    </subcellularLocation>
</comment>
<evidence type="ECO:0000256" key="3">
    <source>
        <dbReference type="ARBA" id="ARBA00022692"/>
    </source>
</evidence>
<keyword evidence="6 7" id="KW-0472">Membrane</keyword>
<keyword evidence="9" id="KW-1185">Reference proteome</keyword>
<name>A0A3B3Q374_9TELE</name>
<comment type="similarity">
    <text evidence="2">Belongs to the apolipoprotein O/MICOS complex subunit Mic27 family.</text>
</comment>
<evidence type="ECO:0000256" key="7">
    <source>
        <dbReference type="RuleBase" id="RU363021"/>
    </source>
</evidence>
<evidence type="ECO:0000256" key="4">
    <source>
        <dbReference type="ARBA" id="ARBA00022989"/>
    </source>
</evidence>
<reference evidence="8" key="1">
    <citation type="submission" date="2025-08" db="UniProtKB">
        <authorList>
            <consortium name="Ensembl"/>
        </authorList>
    </citation>
    <scope>IDENTIFICATION</scope>
</reference>
<feature type="transmembrane region" description="Helical" evidence="7">
    <location>
        <begin position="118"/>
        <end position="136"/>
    </location>
</feature>